<dbReference type="AlphaFoldDB" id="A0A1R3HK38"/>
<protein>
    <submittedName>
        <fullName evidence="1">Global transcription factor group</fullName>
    </submittedName>
</protein>
<gene>
    <name evidence="1" type="ORF">COLO4_28560</name>
</gene>
<dbReference type="EMBL" id="AWUE01019960">
    <property type="protein sequence ID" value="OMO70653.1"/>
    <property type="molecule type" value="Genomic_DNA"/>
</dbReference>
<comment type="caution">
    <text evidence="1">The sequence shown here is derived from an EMBL/GenBank/DDBJ whole genome shotgun (WGS) entry which is preliminary data.</text>
</comment>
<evidence type="ECO:0000313" key="1">
    <source>
        <dbReference type="EMBL" id="OMO70653.1"/>
    </source>
</evidence>
<organism evidence="1 2">
    <name type="scientific">Corchorus olitorius</name>
    <dbReference type="NCBI Taxonomy" id="93759"/>
    <lineage>
        <taxon>Eukaryota</taxon>
        <taxon>Viridiplantae</taxon>
        <taxon>Streptophyta</taxon>
        <taxon>Embryophyta</taxon>
        <taxon>Tracheophyta</taxon>
        <taxon>Spermatophyta</taxon>
        <taxon>Magnoliopsida</taxon>
        <taxon>eudicotyledons</taxon>
        <taxon>Gunneridae</taxon>
        <taxon>Pentapetalae</taxon>
        <taxon>rosids</taxon>
        <taxon>malvids</taxon>
        <taxon>Malvales</taxon>
        <taxon>Malvaceae</taxon>
        <taxon>Grewioideae</taxon>
        <taxon>Apeibeae</taxon>
        <taxon>Corchorus</taxon>
    </lineage>
</organism>
<reference evidence="2" key="1">
    <citation type="submission" date="2013-09" db="EMBL/GenBank/DDBJ databases">
        <title>Corchorus olitorius genome sequencing.</title>
        <authorList>
            <person name="Alam M."/>
            <person name="Haque M.S."/>
            <person name="Islam M.S."/>
            <person name="Emdad E.M."/>
            <person name="Islam M.M."/>
            <person name="Ahmed B."/>
            <person name="Halim A."/>
            <person name="Hossen Q.M.M."/>
            <person name="Hossain M.Z."/>
            <person name="Ahmed R."/>
            <person name="Khan M.M."/>
            <person name="Islam R."/>
            <person name="Rashid M.M."/>
            <person name="Khan S.A."/>
            <person name="Rahman M.S."/>
            <person name="Alam M."/>
            <person name="Yahiya A.S."/>
            <person name="Khan M.S."/>
            <person name="Azam M.S."/>
            <person name="Haque T."/>
            <person name="Lashkar M.Z.H."/>
            <person name="Akhand A.I."/>
            <person name="Morshed G."/>
            <person name="Roy S."/>
            <person name="Uddin K.S."/>
            <person name="Rabeya T."/>
            <person name="Hossain A.S."/>
            <person name="Chowdhury A."/>
            <person name="Snigdha A.R."/>
            <person name="Mortoza M.S."/>
            <person name="Matin S.A."/>
            <person name="Hoque S.M.E."/>
            <person name="Islam M.K."/>
            <person name="Roy D.K."/>
            <person name="Haider R."/>
            <person name="Moosa M.M."/>
            <person name="Elias S.M."/>
            <person name="Hasan A.M."/>
            <person name="Jahan S."/>
            <person name="Shafiuddin M."/>
            <person name="Mahmood N."/>
            <person name="Shommy N.S."/>
        </authorList>
    </citation>
    <scope>NUCLEOTIDE SEQUENCE [LARGE SCALE GENOMIC DNA]</scope>
    <source>
        <strain evidence="2">cv. O-4</strain>
    </source>
</reference>
<accession>A0A1R3HK38</accession>
<evidence type="ECO:0000313" key="2">
    <source>
        <dbReference type="Proteomes" id="UP000187203"/>
    </source>
</evidence>
<sequence>MAGRGLYFAKQGLGLNHGEPIGFTHIHHLVSDSLPLKALNQTPQC</sequence>
<keyword evidence="2" id="KW-1185">Reference proteome</keyword>
<dbReference type="Proteomes" id="UP000187203">
    <property type="component" value="Unassembled WGS sequence"/>
</dbReference>
<name>A0A1R3HK38_9ROSI</name>
<proteinExistence type="predicted"/>